<dbReference type="PROSITE" id="PS52015">
    <property type="entry name" value="TONB_CTD"/>
    <property type="match status" value="1"/>
</dbReference>
<evidence type="ECO:0000313" key="13">
    <source>
        <dbReference type="Proteomes" id="UP000000547"/>
    </source>
</evidence>
<dbReference type="STRING" id="167879.CPS_4762"/>
<evidence type="ECO:0000256" key="10">
    <source>
        <dbReference type="SAM" id="SignalP"/>
    </source>
</evidence>
<dbReference type="Pfam" id="PF03544">
    <property type="entry name" value="TonB_C"/>
    <property type="match status" value="1"/>
</dbReference>
<evidence type="ECO:0000313" key="12">
    <source>
        <dbReference type="EMBL" id="AAZ28611.1"/>
    </source>
</evidence>
<name>Q47UW6_COLP3</name>
<keyword evidence="3" id="KW-0813">Transport</keyword>
<keyword evidence="4" id="KW-1003">Cell membrane</keyword>
<dbReference type="HOGENOM" id="CLU_747805_0_0_6"/>
<evidence type="ECO:0000256" key="5">
    <source>
        <dbReference type="ARBA" id="ARBA00022519"/>
    </source>
</evidence>
<dbReference type="GO" id="GO:0055085">
    <property type="term" value="P:transmembrane transport"/>
    <property type="evidence" value="ECO:0007669"/>
    <property type="project" value="InterPro"/>
</dbReference>
<dbReference type="GO" id="GO:0005886">
    <property type="term" value="C:plasma membrane"/>
    <property type="evidence" value="ECO:0007669"/>
    <property type="project" value="UniProtKB-SubCell"/>
</dbReference>
<dbReference type="InterPro" id="IPR037682">
    <property type="entry name" value="TonB_C"/>
</dbReference>
<evidence type="ECO:0000256" key="1">
    <source>
        <dbReference type="ARBA" id="ARBA00004383"/>
    </source>
</evidence>
<evidence type="ECO:0000256" key="3">
    <source>
        <dbReference type="ARBA" id="ARBA00022448"/>
    </source>
</evidence>
<comment type="similarity">
    <text evidence="2">Belongs to the TonB family.</text>
</comment>
<dbReference type="SUPFAM" id="SSF74653">
    <property type="entry name" value="TolA/TonB C-terminal domain"/>
    <property type="match status" value="1"/>
</dbReference>
<keyword evidence="10" id="KW-0732">Signal</keyword>
<evidence type="ECO:0000259" key="11">
    <source>
        <dbReference type="PROSITE" id="PS52015"/>
    </source>
</evidence>
<evidence type="ECO:0000256" key="7">
    <source>
        <dbReference type="ARBA" id="ARBA00022927"/>
    </source>
</evidence>
<dbReference type="NCBIfam" id="TIGR01352">
    <property type="entry name" value="tonB_Cterm"/>
    <property type="match status" value="1"/>
</dbReference>
<dbReference type="InterPro" id="IPR011990">
    <property type="entry name" value="TPR-like_helical_dom_sf"/>
</dbReference>
<dbReference type="InterPro" id="IPR006260">
    <property type="entry name" value="TonB/TolA_C"/>
</dbReference>
<dbReference type="Proteomes" id="UP000000547">
    <property type="component" value="Chromosome"/>
</dbReference>
<evidence type="ECO:0000256" key="4">
    <source>
        <dbReference type="ARBA" id="ARBA00022475"/>
    </source>
</evidence>
<feature type="chain" id="PRO_5004233632" evidence="10">
    <location>
        <begin position="23"/>
        <end position="367"/>
    </location>
</feature>
<dbReference type="RefSeq" id="WP_011045487.1">
    <property type="nucleotide sequence ID" value="NC_003910.7"/>
</dbReference>
<gene>
    <name evidence="12" type="ordered locus">CPS_4762</name>
</gene>
<dbReference type="Gene3D" id="3.30.1150.10">
    <property type="match status" value="1"/>
</dbReference>
<evidence type="ECO:0000256" key="8">
    <source>
        <dbReference type="ARBA" id="ARBA00022989"/>
    </source>
</evidence>
<feature type="domain" description="TonB C-terminal" evidence="11">
    <location>
        <begin position="276"/>
        <end position="367"/>
    </location>
</feature>
<reference evidence="12" key="1">
    <citation type="journal article" date="2005" name="Proc. Natl. Acad. Sci. U.S.A.">
        <title>The psychrophilic lifestyle as revealed by the genome sequence of Colwellia psychrerythraea 34H through genomic and proteomic analyses.</title>
        <authorList>
            <person name="Methe B.A."/>
            <person name="Nelson K.E."/>
            <person name="Deming J.W."/>
            <person name="Momen B."/>
            <person name="Melamud E."/>
            <person name="Zhang X."/>
            <person name="Moult J."/>
            <person name="Madupu R."/>
            <person name="Nelson W.C."/>
            <person name="Dodson R.J."/>
            <person name="Brinkac L.M."/>
            <person name="Daugherty S.C."/>
            <person name="Durkin A.S."/>
            <person name="DeBoy R.T."/>
            <person name="Kolonay J.F."/>
            <person name="Sullivan S.A."/>
            <person name="Zhou L."/>
            <person name="Davidsen T.M."/>
            <person name="Wu M."/>
            <person name="Huston A.L."/>
            <person name="Lewis M."/>
            <person name="Weaver B."/>
            <person name="Weidman J.F."/>
            <person name="Khouri H."/>
            <person name="Utterback T.R."/>
            <person name="Feldblyum T.V."/>
            <person name="Fraser C.M."/>
        </authorList>
    </citation>
    <scope>NUCLEOTIDE SEQUENCE [LARGE SCALE GENOMIC DNA]</scope>
    <source>
        <strain evidence="12">34H</strain>
    </source>
</reference>
<dbReference type="PANTHER" id="PTHR33446">
    <property type="entry name" value="PROTEIN TONB-RELATED"/>
    <property type="match status" value="1"/>
</dbReference>
<keyword evidence="9" id="KW-0472">Membrane</keyword>
<dbReference type="PANTHER" id="PTHR33446:SF14">
    <property type="entry name" value="PROTEIN TONB"/>
    <property type="match status" value="1"/>
</dbReference>
<comment type="subcellular location">
    <subcellularLocation>
        <location evidence="1">Cell inner membrane</location>
        <topology evidence="1">Single-pass membrane protein</topology>
        <orientation evidence="1">Periplasmic side</orientation>
    </subcellularLocation>
</comment>
<accession>Q47UW6</accession>
<dbReference type="InterPro" id="IPR051045">
    <property type="entry name" value="TonB-dependent_transducer"/>
</dbReference>
<proteinExistence type="inferred from homology"/>
<organism evidence="12 13">
    <name type="scientific">Colwellia psychrerythraea (strain 34H / ATCC BAA-681)</name>
    <name type="common">Vibrio psychroerythus</name>
    <dbReference type="NCBI Taxonomy" id="167879"/>
    <lineage>
        <taxon>Bacteria</taxon>
        <taxon>Pseudomonadati</taxon>
        <taxon>Pseudomonadota</taxon>
        <taxon>Gammaproteobacteria</taxon>
        <taxon>Alteromonadales</taxon>
        <taxon>Colwelliaceae</taxon>
        <taxon>Colwellia</taxon>
    </lineage>
</organism>
<sequence>MNATWVGLSLAILITVSFSARAKQEVTLNSQFKTAYFSYQGAVKNNDADSQFKYATEAYQLGSKFYGTANINTANLALILARLHLDKNQKEQATSLLLNTLNAFKVEYGDSAIDLAEIYILLGLSLNYDQRKKSINYHLKALSIAEEHAAEHAAEHPFINAQIQLEAGIALLRLGSSKSNAILTAQEFFKDKLSSNDKRVIESNFYAGKYYLTRRKYSKSVDYFESNLPVFKALEGATHPLELNTHAFLINALEKSGKSDEATNHCIAIGSMTPWDDSQEPIPLFRVEPIYPVDYARRGKSGYVIIGFTISDFGTVLDTKVLESIGGKQFERTALAALNNWRYAPKFEDGKPVEKYATVQLDFKIRK</sequence>
<evidence type="ECO:0000256" key="6">
    <source>
        <dbReference type="ARBA" id="ARBA00022692"/>
    </source>
</evidence>
<keyword evidence="5" id="KW-0997">Cell inner membrane</keyword>
<evidence type="ECO:0000256" key="2">
    <source>
        <dbReference type="ARBA" id="ARBA00006555"/>
    </source>
</evidence>
<evidence type="ECO:0000256" key="9">
    <source>
        <dbReference type="ARBA" id="ARBA00023136"/>
    </source>
</evidence>
<feature type="signal peptide" evidence="10">
    <location>
        <begin position="1"/>
        <end position="22"/>
    </location>
</feature>
<keyword evidence="7" id="KW-0653">Protein transport</keyword>
<dbReference type="EMBL" id="CP000083">
    <property type="protein sequence ID" value="AAZ28611.1"/>
    <property type="molecule type" value="Genomic_DNA"/>
</dbReference>
<dbReference type="Gene3D" id="1.25.40.10">
    <property type="entry name" value="Tetratricopeptide repeat domain"/>
    <property type="match status" value="1"/>
</dbReference>
<dbReference type="SUPFAM" id="SSF48452">
    <property type="entry name" value="TPR-like"/>
    <property type="match status" value="1"/>
</dbReference>
<keyword evidence="8" id="KW-1133">Transmembrane helix</keyword>
<protein>
    <submittedName>
        <fullName evidence="12">TonB domain protein</fullName>
    </submittedName>
</protein>
<dbReference type="KEGG" id="cps:CPS_4762"/>
<dbReference type="GO" id="GO:0015031">
    <property type="term" value="P:protein transport"/>
    <property type="evidence" value="ECO:0007669"/>
    <property type="project" value="UniProtKB-KW"/>
</dbReference>
<keyword evidence="6" id="KW-0812">Transmembrane</keyword>
<dbReference type="AlphaFoldDB" id="Q47UW6"/>